<dbReference type="InterPro" id="IPR001509">
    <property type="entry name" value="Epimerase_deHydtase"/>
</dbReference>
<keyword evidence="5" id="KW-1185">Reference proteome</keyword>
<comment type="similarity">
    <text evidence="2">Belongs to the NAD(P)-dependent epimerase/dehydratase family. Dihydroflavonol-4-reductase subfamily.</text>
</comment>
<protein>
    <submittedName>
        <fullName evidence="4">NAD-dependent epimerase/dehydratase family protein</fullName>
    </submittedName>
</protein>
<dbReference type="Proteomes" id="UP000663792">
    <property type="component" value="Unassembled WGS sequence"/>
</dbReference>
<dbReference type="Pfam" id="PF01370">
    <property type="entry name" value="Epimerase"/>
    <property type="match status" value="1"/>
</dbReference>
<gene>
    <name evidence="4" type="ORF">JL106_00145</name>
</gene>
<name>A0A939C007_9ACTN</name>
<dbReference type="GO" id="GO:0016616">
    <property type="term" value="F:oxidoreductase activity, acting on the CH-OH group of donors, NAD or NADP as acceptor"/>
    <property type="evidence" value="ECO:0007669"/>
    <property type="project" value="TreeGrafter"/>
</dbReference>
<dbReference type="EMBL" id="JAERWK010000001">
    <property type="protein sequence ID" value="MBM9465687.1"/>
    <property type="molecule type" value="Genomic_DNA"/>
</dbReference>
<proteinExistence type="inferred from homology"/>
<dbReference type="InterPro" id="IPR036291">
    <property type="entry name" value="NAD(P)-bd_dom_sf"/>
</dbReference>
<accession>A0A939C007</accession>
<reference evidence="4" key="1">
    <citation type="submission" date="2021-01" db="EMBL/GenBank/DDBJ databases">
        <title>YIM 132084 draft genome.</title>
        <authorList>
            <person name="An D."/>
        </authorList>
    </citation>
    <scope>NUCLEOTIDE SEQUENCE</scope>
    <source>
        <strain evidence="4">YIM 132084</strain>
    </source>
</reference>
<sequence length="383" mass="40875">MLTDGRRSSPQRTLLADFLTKLLTSERVFMSHVLVTGGSGFIAGHVIVQLLGQGHTVRTTVRSLAKEDAVRAVLREAGLTHDEALSFVEADLVSDAGWAEAVRATDFVIHVASPIHTGKVKDEDEVIAPARDGALRVLRAARNAGVRRLVLTSAFHAVGFGHGHIDHVFTEDDWSPLDGPGVDVYGRSKILAEQAAWDFIAQPGSEMELTTILPVAVMGPVMGSDISGANHIIQSSLNGDMPGYPNMFVPIVDVRDVAAAHVAAMTAPGAAGQRFLIGTGEPAIAMKEIGAILRSDLGTKASKVPTRSIPDFIVKATALFRDEYKSVAADLGYTKRVSNDKARTILDLTPRPAREAITAAGRSMIDRGLAGRVSARGQCHRRT</sequence>
<dbReference type="AlphaFoldDB" id="A0A939C007"/>
<dbReference type="InterPro" id="IPR050425">
    <property type="entry name" value="NAD(P)_dehydrat-like"/>
</dbReference>
<evidence type="ECO:0000256" key="1">
    <source>
        <dbReference type="ARBA" id="ARBA00023002"/>
    </source>
</evidence>
<dbReference type="PANTHER" id="PTHR10366:SF564">
    <property type="entry name" value="STEROL-4-ALPHA-CARBOXYLATE 3-DEHYDROGENASE, DECARBOXYLATING"/>
    <property type="match status" value="1"/>
</dbReference>
<feature type="domain" description="NAD-dependent epimerase/dehydratase" evidence="3">
    <location>
        <begin position="33"/>
        <end position="278"/>
    </location>
</feature>
<evidence type="ECO:0000313" key="4">
    <source>
        <dbReference type="EMBL" id="MBM9465687.1"/>
    </source>
</evidence>
<organism evidence="4 5">
    <name type="scientific">Nakamurella leprariae</name>
    <dbReference type="NCBI Taxonomy" id="2803911"/>
    <lineage>
        <taxon>Bacteria</taxon>
        <taxon>Bacillati</taxon>
        <taxon>Actinomycetota</taxon>
        <taxon>Actinomycetes</taxon>
        <taxon>Nakamurellales</taxon>
        <taxon>Nakamurellaceae</taxon>
        <taxon>Nakamurella</taxon>
    </lineage>
</organism>
<evidence type="ECO:0000256" key="2">
    <source>
        <dbReference type="ARBA" id="ARBA00023445"/>
    </source>
</evidence>
<evidence type="ECO:0000259" key="3">
    <source>
        <dbReference type="Pfam" id="PF01370"/>
    </source>
</evidence>
<dbReference type="FunFam" id="3.40.50.720:FF:000336">
    <property type="entry name" value="Aldehyde reductase"/>
    <property type="match status" value="1"/>
</dbReference>
<dbReference type="Gene3D" id="3.40.50.720">
    <property type="entry name" value="NAD(P)-binding Rossmann-like Domain"/>
    <property type="match status" value="1"/>
</dbReference>
<keyword evidence="1" id="KW-0560">Oxidoreductase</keyword>
<evidence type="ECO:0000313" key="5">
    <source>
        <dbReference type="Proteomes" id="UP000663792"/>
    </source>
</evidence>
<dbReference type="SUPFAM" id="SSF51735">
    <property type="entry name" value="NAD(P)-binding Rossmann-fold domains"/>
    <property type="match status" value="1"/>
</dbReference>
<dbReference type="PANTHER" id="PTHR10366">
    <property type="entry name" value="NAD DEPENDENT EPIMERASE/DEHYDRATASE"/>
    <property type="match status" value="1"/>
</dbReference>
<comment type="caution">
    <text evidence="4">The sequence shown here is derived from an EMBL/GenBank/DDBJ whole genome shotgun (WGS) entry which is preliminary data.</text>
</comment>